<protein>
    <submittedName>
        <fullName evidence="3">Pilus assembly protein</fullName>
    </submittedName>
</protein>
<dbReference type="InterPro" id="IPR012495">
    <property type="entry name" value="TadE-like_dom"/>
</dbReference>
<feature type="transmembrane region" description="Helical" evidence="1">
    <location>
        <begin position="33"/>
        <end position="53"/>
    </location>
</feature>
<dbReference type="EMBL" id="JAOBTW010000003">
    <property type="protein sequence ID" value="MDZ7281016.1"/>
    <property type="molecule type" value="Genomic_DNA"/>
</dbReference>
<evidence type="ECO:0000256" key="1">
    <source>
        <dbReference type="SAM" id="Phobius"/>
    </source>
</evidence>
<keyword evidence="1" id="KW-0812">Transmembrane</keyword>
<feature type="domain" description="TadE-like" evidence="2">
    <location>
        <begin position="32"/>
        <end position="74"/>
    </location>
</feature>
<evidence type="ECO:0000259" key="2">
    <source>
        <dbReference type="Pfam" id="PF07811"/>
    </source>
</evidence>
<accession>A0ABU5LMR1</accession>
<keyword evidence="1" id="KW-1133">Transmembrane helix</keyword>
<dbReference type="RefSeq" id="WP_322538520.1">
    <property type="nucleotide sequence ID" value="NZ_JAOBTW010000003.1"/>
</dbReference>
<keyword evidence="1" id="KW-0472">Membrane</keyword>
<organism evidence="3 4">
    <name type="scientific">Sphingomonas sanguinis</name>
    <dbReference type="NCBI Taxonomy" id="33051"/>
    <lineage>
        <taxon>Bacteria</taxon>
        <taxon>Pseudomonadati</taxon>
        <taxon>Pseudomonadota</taxon>
        <taxon>Alphaproteobacteria</taxon>
        <taxon>Sphingomonadales</taxon>
        <taxon>Sphingomonadaceae</taxon>
        <taxon>Sphingomonas</taxon>
    </lineage>
</organism>
<evidence type="ECO:0000313" key="3">
    <source>
        <dbReference type="EMBL" id="MDZ7281016.1"/>
    </source>
</evidence>
<dbReference type="Pfam" id="PF07811">
    <property type="entry name" value="TadE"/>
    <property type="match status" value="1"/>
</dbReference>
<evidence type="ECO:0000313" key="4">
    <source>
        <dbReference type="Proteomes" id="UP001292182"/>
    </source>
</evidence>
<keyword evidence="4" id="KW-1185">Reference proteome</keyword>
<proteinExistence type="predicted"/>
<name>A0ABU5LMR1_9SPHN</name>
<dbReference type="Proteomes" id="UP001292182">
    <property type="component" value="Unassembled WGS sequence"/>
</dbReference>
<reference evidence="4" key="1">
    <citation type="submission" date="2023-07" db="EMBL/GenBank/DDBJ databases">
        <title>Whole genome sequence analysis of rice epiphytic Sphingomonas sanguinis OsEp_Plm_15B2.</title>
        <authorList>
            <person name="Sahu K.P."/>
            <person name="Asharani P."/>
            <person name="Reddy B."/>
            <person name="Kumar A."/>
        </authorList>
    </citation>
    <scope>NUCLEOTIDE SEQUENCE [LARGE SCALE GENOMIC DNA]</scope>
    <source>
        <strain evidence="4">OsEp_Plm_15B2</strain>
    </source>
</reference>
<comment type="caution">
    <text evidence="3">The sequence shown here is derived from an EMBL/GenBank/DDBJ whole genome shotgun (WGS) entry which is preliminary data.</text>
</comment>
<gene>
    <name evidence="3" type="ORF">N4G62_03100</name>
</gene>
<sequence>MGGKDIRLPMFASLPFRRLRPARPAILTDRRGAVLVEFALVAAPFIALLLAILQSSLAYLAQEALESAVETAARGIVTGQTQAADLAGLGKGMTKAQLAERFRSKGCQALPGFLSCARLFVDVKSVAAGTALPTNGSLPLTFDAGTGKFTDLSYDVGSQGSLVTVRFIYLWPMPVAPAADLSPLSGGPTILVATSVSKTEAYL</sequence>